<name>A0A5C3MMT2_9AGAM</name>
<feature type="binding site" evidence="7">
    <location>
        <position position="105"/>
    </location>
    <ligand>
        <name>Zn(2+)</name>
        <dbReference type="ChEBI" id="CHEBI:29105"/>
    </ligand>
</feature>
<dbReference type="PANTHER" id="PTHR11002:SF76">
    <property type="entry name" value="CARBONIC ANHYDRASE"/>
    <property type="match status" value="1"/>
</dbReference>
<dbReference type="PANTHER" id="PTHR11002">
    <property type="entry name" value="CARBONIC ANHYDRASE"/>
    <property type="match status" value="1"/>
</dbReference>
<dbReference type="GO" id="GO:0008270">
    <property type="term" value="F:zinc ion binding"/>
    <property type="evidence" value="ECO:0007669"/>
    <property type="project" value="UniProtKB-UniRule"/>
</dbReference>
<dbReference type="AlphaFoldDB" id="A0A5C3MMT2"/>
<feature type="binding site" evidence="7">
    <location>
        <position position="108"/>
    </location>
    <ligand>
        <name>Zn(2+)</name>
        <dbReference type="ChEBI" id="CHEBI:29105"/>
    </ligand>
</feature>
<dbReference type="STRING" id="5364.A0A5C3MMT2"/>
<dbReference type="SMART" id="SM00947">
    <property type="entry name" value="Pro_CA"/>
    <property type="match status" value="1"/>
</dbReference>
<dbReference type="OrthoDB" id="10248475at2759"/>
<keyword evidence="4 7" id="KW-0862">Zinc</keyword>
<keyword evidence="3 7" id="KW-0479">Metal-binding</keyword>
<evidence type="ECO:0000256" key="3">
    <source>
        <dbReference type="ARBA" id="ARBA00022723"/>
    </source>
</evidence>
<dbReference type="GO" id="GO:0004089">
    <property type="term" value="F:carbonate dehydratase activity"/>
    <property type="evidence" value="ECO:0007669"/>
    <property type="project" value="UniProtKB-UniRule"/>
</dbReference>
<dbReference type="InterPro" id="IPR001765">
    <property type="entry name" value="Carbonic_anhydrase"/>
</dbReference>
<sequence>MAVSAAQFPVLSRLLSSNSQWAEDVARAEPGFFEACAKGQAPKVLWIGCADSRVPESVVTACKPGEIFVHRNIANQFHLDDDNVQSVLCYAVAHLGVEHVIIVGHTKCGGAAACLGASPHPSSPTPLAVPSHGPSAPINKWLAPLVDMASTITPKPGQDAGTLLVEASVKRGVENVCKTETMREEWAKRKVYVHGWVYEVESGRVRDLGVSRGPQ</sequence>
<feature type="binding site" evidence="7">
    <location>
        <position position="51"/>
    </location>
    <ligand>
        <name>Zn(2+)</name>
        <dbReference type="ChEBI" id="CHEBI:29105"/>
    </ligand>
</feature>
<dbReference type="SUPFAM" id="SSF53056">
    <property type="entry name" value="beta-carbonic anhydrase, cab"/>
    <property type="match status" value="1"/>
</dbReference>
<evidence type="ECO:0000313" key="10">
    <source>
        <dbReference type="Proteomes" id="UP000305948"/>
    </source>
</evidence>
<dbReference type="Pfam" id="PF00484">
    <property type="entry name" value="Pro_CA"/>
    <property type="match status" value="1"/>
</dbReference>
<comment type="catalytic activity">
    <reaction evidence="6 8">
        <text>hydrogencarbonate + H(+) = CO2 + H2O</text>
        <dbReference type="Rhea" id="RHEA:10748"/>
        <dbReference type="ChEBI" id="CHEBI:15377"/>
        <dbReference type="ChEBI" id="CHEBI:15378"/>
        <dbReference type="ChEBI" id="CHEBI:16526"/>
        <dbReference type="ChEBI" id="CHEBI:17544"/>
        <dbReference type="EC" id="4.2.1.1"/>
    </reaction>
</comment>
<evidence type="ECO:0000256" key="4">
    <source>
        <dbReference type="ARBA" id="ARBA00022833"/>
    </source>
</evidence>
<comment type="cofactor">
    <cofactor evidence="7">
        <name>Zn(2+)</name>
        <dbReference type="ChEBI" id="CHEBI:29105"/>
    </cofactor>
    <text evidence="7">Binds 1 zinc ion per subunit.</text>
</comment>
<keyword evidence="5 8" id="KW-0456">Lyase</keyword>
<keyword evidence="10" id="KW-1185">Reference proteome</keyword>
<proteinExistence type="inferred from homology"/>
<reference evidence="9 10" key="1">
    <citation type="journal article" date="2019" name="Nat. Ecol. Evol.">
        <title>Megaphylogeny resolves global patterns of mushroom evolution.</title>
        <authorList>
            <person name="Varga T."/>
            <person name="Krizsan K."/>
            <person name="Foldi C."/>
            <person name="Dima B."/>
            <person name="Sanchez-Garcia M."/>
            <person name="Sanchez-Ramirez S."/>
            <person name="Szollosi G.J."/>
            <person name="Szarkandi J.G."/>
            <person name="Papp V."/>
            <person name="Albert L."/>
            <person name="Andreopoulos W."/>
            <person name="Angelini C."/>
            <person name="Antonin V."/>
            <person name="Barry K.W."/>
            <person name="Bougher N.L."/>
            <person name="Buchanan P."/>
            <person name="Buyck B."/>
            <person name="Bense V."/>
            <person name="Catcheside P."/>
            <person name="Chovatia M."/>
            <person name="Cooper J."/>
            <person name="Damon W."/>
            <person name="Desjardin D."/>
            <person name="Finy P."/>
            <person name="Geml J."/>
            <person name="Haridas S."/>
            <person name="Hughes K."/>
            <person name="Justo A."/>
            <person name="Karasinski D."/>
            <person name="Kautmanova I."/>
            <person name="Kiss B."/>
            <person name="Kocsube S."/>
            <person name="Kotiranta H."/>
            <person name="LaButti K.M."/>
            <person name="Lechner B.E."/>
            <person name="Liimatainen K."/>
            <person name="Lipzen A."/>
            <person name="Lukacs Z."/>
            <person name="Mihaltcheva S."/>
            <person name="Morgado L.N."/>
            <person name="Niskanen T."/>
            <person name="Noordeloos M.E."/>
            <person name="Ohm R.A."/>
            <person name="Ortiz-Santana B."/>
            <person name="Ovrebo C."/>
            <person name="Racz N."/>
            <person name="Riley R."/>
            <person name="Savchenko A."/>
            <person name="Shiryaev A."/>
            <person name="Soop K."/>
            <person name="Spirin V."/>
            <person name="Szebenyi C."/>
            <person name="Tomsovsky M."/>
            <person name="Tulloss R.E."/>
            <person name="Uehling J."/>
            <person name="Grigoriev I.V."/>
            <person name="Vagvolgyi C."/>
            <person name="Papp T."/>
            <person name="Martin F.M."/>
            <person name="Miettinen O."/>
            <person name="Hibbett D.S."/>
            <person name="Nagy L.G."/>
        </authorList>
    </citation>
    <scope>NUCLEOTIDE SEQUENCE [LARGE SCALE GENOMIC DNA]</scope>
    <source>
        <strain evidence="9 10">OMC1185</strain>
    </source>
</reference>
<gene>
    <name evidence="9" type="ORF">OE88DRAFT_1689204</name>
</gene>
<comment type="function">
    <text evidence="8">Reversible hydration of carbon dioxide.</text>
</comment>
<accession>A0A5C3MMT2</accession>
<dbReference type="InterPro" id="IPR036874">
    <property type="entry name" value="Carbonic_anhydrase_sf"/>
</dbReference>
<evidence type="ECO:0000256" key="7">
    <source>
        <dbReference type="PIRSR" id="PIRSR601765-1"/>
    </source>
</evidence>
<evidence type="ECO:0000256" key="5">
    <source>
        <dbReference type="ARBA" id="ARBA00023239"/>
    </source>
</evidence>
<evidence type="ECO:0000256" key="8">
    <source>
        <dbReference type="RuleBase" id="RU003956"/>
    </source>
</evidence>
<dbReference type="EMBL" id="ML213547">
    <property type="protein sequence ID" value="TFK45318.1"/>
    <property type="molecule type" value="Genomic_DNA"/>
</dbReference>
<dbReference type="CDD" id="cd00883">
    <property type="entry name" value="beta_CA_cladeA"/>
    <property type="match status" value="1"/>
</dbReference>
<evidence type="ECO:0000313" key="9">
    <source>
        <dbReference type="EMBL" id="TFK45318.1"/>
    </source>
</evidence>
<evidence type="ECO:0000256" key="1">
    <source>
        <dbReference type="ARBA" id="ARBA00006217"/>
    </source>
</evidence>
<comment type="similarity">
    <text evidence="1 8">Belongs to the beta-class carbonic anhydrase family.</text>
</comment>
<feature type="binding site" evidence="7">
    <location>
        <position position="49"/>
    </location>
    <ligand>
        <name>Zn(2+)</name>
        <dbReference type="ChEBI" id="CHEBI:29105"/>
    </ligand>
</feature>
<evidence type="ECO:0000256" key="2">
    <source>
        <dbReference type="ARBA" id="ARBA00012925"/>
    </source>
</evidence>
<dbReference type="GO" id="GO:0034599">
    <property type="term" value="P:cellular response to oxidative stress"/>
    <property type="evidence" value="ECO:0007669"/>
    <property type="project" value="TreeGrafter"/>
</dbReference>
<dbReference type="EC" id="4.2.1.1" evidence="2 8"/>
<dbReference type="Proteomes" id="UP000305948">
    <property type="component" value="Unassembled WGS sequence"/>
</dbReference>
<organism evidence="9 10">
    <name type="scientific">Heliocybe sulcata</name>
    <dbReference type="NCBI Taxonomy" id="5364"/>
    <lineage>
        <taxon>Eukaryota</taxon>
        <taxon>Fungi</taxon>
        <taxon>Dikarya</taxon>
        <taxon>Basidiomycota</taxon>
        <taxon>Agaricomycotina</taxon>
        <taxon>Agaricomycetes</taxon>
        <taxon>Gloeophyllales</taxon>
        <taxon>Gloeophyllaceae</taxon>
        <taxon>Heliocybe</taxon>
    </lineage>
</organism>
<dbReference type="GO" id="GO:0071244">
    <property type="term" value="P:cellular response to carbon dioxide"/>
    <property type="evidence" value="ECO:0007669"/>
    <property type="project" value="TreeGrafter"/>
</dbReference>
<evidence type="ECO:0000256" key="6">
    <source>
        <dbReference type="ARBA" id="ARBA00048348"/>
    </source>
</evidence>
<protein>
    <recommendedName>
        <fullName evidence="2 8">Carbonic anhydrase</fullName>
        <ecNumber evidence="2 8">4.2.1.1</ecNumber>
    </recommendedName>
    <alternativeName>
        <fullName evidence="8">Carbonate dehydratase</fullName>
    </alternativeName>
</protein>
<dbReference type="Gene3D" id="3.40.1050.10">
    <property type="entry name" value="Carbonic anhydrase"/>
    <property type="match status" value="1"/>
</dbReference>